<comment type="pathway">
    <text evidence="1 8">Amino-acid biosynthesis; L-lysine biosynthesis via DAP pathway; DL-2,6-diaminopimelate from LL-2,6-diaminopimelate: step 1/1.</text>
</comment>
<dbReference type="Pfam" id="PF01678">
    <property type="entry name" value="DAP_epimerase"/>
    <property type="match status" value="2"/>
</dbReference>
<dbReference type="InterPro" id="IPR018510">
    <property type="entry name" value="DAP_epimerase_AS"/>
</dbReference>
<feature type="binding site" evidence="8">
    <location>
        <position position="201"/>
    </location>
    <ligand>
        <name>substrate</name>
    </ligand>
</feature>
<feature type="site" description="Could be important to modulate the pK values of the two catalytic cysteine residues" evidence="8">
    <location>
        <position position="219"/>
    </location>
</feature>
<keyword evidence="11" id="KW-1185">Reference proteome</keyword>
<evidence type="ECO:0000256" key="4">
    <source>
        <dbReference type="ARBA" id="ARBA00022605"/>
    </source>
</evidence>
<evidence type="ECO:0000256" key="6">
    <source>
        <dbReference type="ARBA" id="ARBA00023235"/>
    </source>
</evidence>
<accession>A0ABN0VYK4</accession>
<evidence type="ECO:0000256" key="7">
    <source>
        <dbReference type="ARBA" id="ARBA00051712"/>
    </source>
</evidence>
<dbReference type="SUPFAM" id="SSF54506">
    <property type="entry name" value="Diaminopimelate epimerase-like"/>
    <property type="match status" value="2"/>
</dbReference>
<comment type="catalytic activity">
    <reaction evidence="7 8">
        <text>(2S,6S)-2,6-diaminopimelate = meso-2,6-diaminopimelate</text>
        <dbReference type="Rhea" id="RHEA:15393"/>
        <dbReference type="ChEBI" id="CHEBI:57609"/>
        <dbReference type="ChEBI" id="CHEBI:57791"/>
        <dbReference type="EC" id="5.1.1.7"/>
    </reaction>
</comment>
<dbReference type="EC" id="5.1.1.7" evidence="3 8"/>
<dbReference type="NCBIfam" id="TIGR00652">
    <property type="entry name" value="DapF"/>
    <property type="match status" value="1"/>
</dbReference>
<evidence type="ECO:0000256" key="3">
    <source>
        <dbReference type="ARBA" id="ARBA00013080"/>
    </source>
</evidence>
<dbReference type="PANTHER" id="PTHR31689">
    <property type="entry name" value="DIAMINOPIMELATE EPIMERASE, CHLOROPLASTIC"/>
    <property type="match status" value="1"/>
</dbReference>
<evidence type="ECO:0000256" key="5">
    <source>
        <dbReference type="ARBA" id="ARBA00023154"/>
    </source>
</evidence>
<evidence type="ECO:0000256" key="8">
    <source>
        <dbReference type="HAMAP-Rule" id="MF_00197"/>
    </source>
</evidence>
<dbReference type="InterPro" id="IPR001653">
    <property type="entry name" value="DAP_epimerase_DapF"/>
</dbReference>
<feature type="active site" description="Proton donor" evidence="8">
    <location>
        <position position="77"/>
    </location>
</feature>
<dbReference type="RefSeq" id="WP_343796731.1">
    <property type="nucleotide sequence ID" value="NZ_BAAADJ010000007.1"/>
</dbReference>
<dbReference type="PANTHER" id="PTHR31689:SF0">
    <property type="entry name" value="DIAMINOPIMELATE EPIMERASE"/>
    <property type="match status" value="1"/>
</dbReference>
<keyword evidence="4 8" id="KW-0028">Amino-acid biosynthesis</keyword>
<reference evidence="10 11" key="1">
    <citation type="journal article" date="2019" name="Int. J. Syst. Evol. Microbiol.">
        <title>The Global Catalogue of Microorganisms (GCM) 10K type strain sequencing project: providing services to taxonomists for standard genome sequencing and annotation.</title>
        <authorList>
            <consortium name="The Broad Institute Genomics Platform"/>
            <consortium name="The Broad Institute Genome Sequencing Center for Infectious Disease"/>
            <person name="Wu L."/>
            <person name="Ma J."/>
        </authorList>
    </citation>
    <scope>NUCLEOTIDE SEQUENCE [LARGE SCALE GENOMIC DNA]</scope>
    <source>
        <strain evidence="10 11">JCM 9731</strain>
    </source>
</reference>
<organism evidence="10 11">
    <name type="scientific">Bacillus carboniphilus</name>
    <dbReference type="NCBI Taxonomy" id="86663"/>
    <lineage>
        <taxon>Bacteria</taxon>
        <taxon>Bacillati</taxon>
        <taxon>Bacillota</taxon>
        <taxon>Bacilli</taxon>
        <taxon>Bacillales</taxon>
        <taxon>Bacillaceae</taxon>
        <taxon>Bacillus</taxon>
    </lineage>
</organism>
<evidence type="ECO:0000256" key="9">
    <source>
        <dbReference type="PROSITE-ProRule" id="PRU10125"/>
    </source>
</evidence>
<comment type="subunit">
    <text evidence="8">Homodimer.</text>
</comment>
<feature type="site" description="Could be important to modulate the pK values of the two catalytic cysteine residues" evidence="8">
    <location>
        <position position="167"/>
    </location>
</feature>
<feature type="binding site" evidence="8">
    <location>
        <position position="165"/>
    </location>
    <ligand>
        <name>substrate</name>
    </ligand>
</feature>
<comment type="subcellular location">
    <subcellularLocation>
        <location evidence="8">Cytoplasm</location>
    </subcellularLocation>
</comment>
<gene>
    <name evidence="8 10" type="primary">dapF</name>
    <name evidence="10" type="ORF">GCM10008967_08880</name>
</gene>
<feature type="binding site" evidence="8">
    <location>
        <position position="68"/>
    </location>
    <ligand>
        <name>substrate</name>
    </ligand>
</feature>
<feature type="binding site" evidence="8">
    <location>
        <begin position="78"/>
        <end position="79"/>
    </location>
    <ligand>
        <name>substrate</name>
    </ligand>
</feature>
<dbReference type="PROSITE" id="PS01326">
    <property type="entry name" value="DAP_EPIMERASE"/>
    <property type="match status" value="1"/>
</dbReference>
<feature type="active site" description="Proton acceptor" evidence="8">
    <location>
        <position position="228"/>
    </location>
</feature>
<comment type="function">
    <text evidence="8">Catalyzes the stereoinversion of LL-2,6-diaminopimelate (L,L-DAP) to meso-diaminopimelate (meso-DAP), a precursor of L-lysine and an essential component of the bacterial peptidoglycan.</text>
</comment>
<feature type="binding site" evidence="8">
    <location>
        <position position="13"/>
    </location>
    <ligand>
        <name>substrate</name>
    </ligand>
</feature>
<keyword evidence="5 8" id="KW-0457">Lysine biosynthesis</keyword>
<evidence type="ECO:0000256" key="2">
    <source>
        <dbReference type="ARBA" id="ARBA00010219"/>
    </source>
</evidence>
<sequence>MKIPYTKAHGSRNDFIMIDETKLKHDWTDQNRVQLTTVLCDRKNGIGADGILFISHSDQADGKMRVFNSDGSEASMCGNGLRCVARYMVEKTSKEQLNIETMKATLRVKREEDIFEGIPTFGVEISPVLYNPNDLPINVNQDVVINEVIKELHPERKWSAIAVPNPHLITVVDKEVLESPEQKEIAQYLNSDNSICPDGVNVSYVVSLSKGNIFVRTYERGVGFTNACGTAMSASTLITCKLGFNTLREKVNVFNPGGKVQCVAYEDSIDLIGNATYEHEGVIDYSDDITWETHKEFVEEEKVYQAMEKQLQF</sequence>
<protein>
    <recommendedName>
        <fullName evidence="3 8">Diaminopimelate epimerase</fullName>
        <shortName evidence="8">DAP epimerase</shortName>
        <ecNumber evidence="3 8">5.1.1.7</ecNumber>
    </recommendedName>
    <alternativeName>
        <fullName evidence="8">PLP-independent amino acid racemase</fullName>
    </alternativeName>
</protein>
<feature type="binding site" evidence="8">
    <location>
        <begin position="229"/>
        <end position="230"/>
    </location>
    <ligand>
        <name>substrate</name>
    </ligand>
</feature>
<comment type="similarity">
    <text evidence="2 8">Belongs to the diaminopimelate epimerase family.</text>
</comment>
<evidence type="ECO:0000256" key="1">
    <source>
        <dbReference type="ARBA" id="ARBA00005196"/>
    </source>
</evidence>
<evidence type="ECO:0000313" key="11">
    <source>
        <dbReference type="Proteomes" id="UP001500782"/>
    </source>
</evidence>
<evidence type="ECO:0000313" key="10">
    <source>
        <dbReference type="EMBL" id="GAA0320546.1"/>
    </source>
</evidence>
<proteinExistence type="inferred from homology"/>
<keyword evidence="6 8" id="KW-0413">Isomerase</keyword>
<name>A0ABN0VYK4_9BACI</name>
<dbReference type="HAMAP" id="MF_00197">
    <property type="entry name" value="DAP_epimerase"/>
    <property type="match status" value="1"/>
</dbReference>
<dbReference type="Gene3D" id="3.10.310.10">
    <property type="entry name" value="Diaminopimelate Epimerase, Chain A, domain 1"/>
    <property type="match status" value="2"/>
</dbReference>
<feature type="binding site" evidence="8">
    <location>
        <begin position="219"/>
        <end position="220"/>
    </location>
    <ligand>
        <name>substrate</name>
    </ligand>
</feature>
<comment type="caution">
    <text evidence="8">Lacks conserved residue(s) required for the propagation of feature annotation.</text>
</comment>
<keyword evidence="8" id="KW-0963">Cytoplasm</keyword>
<comment type="caution">
    <text evidence="10">The sequence shown here is derived from an EMBL/GenBank/DDBJ whole genome shotgun (WGS) entry which is preliminary data.</text>
</comment>
<dbReference type="EMBL" id="BAAADJ010000007">
    <property type="protein sequence ID" value="GAA0320546.1"/>
    <property type="molecule type" value="Genomic_DNA"/>
</dbReference>
<dbReference type="Proteomes" id="UP001500782">
    <property type="component" value="Unassembled WGS sequence"/>
</dbReference>
<feature type="active site" evidence="9">
    <location>
        <position position="77"/>
    </location>
</feature>